<keyword evidence="2" id="KW-1185">Reference proteome</keyword>
<gene>
    <name evidence="1" type="ORF">ZIOFF_020354</name>
</gene>
<protein>
    <submittedName>
        <fullName evidence="1">Uncharacterized protein</fullName>
    </submittedName>
</protein>
<proteinExistence type="predicted"/>
<dbReference type="AlphaFoldDB" id="A0A8J5LIQ1"/>
<reference evidence="1 2" key="1">
    <citation type="submission" date="2020-08" db="EMBL/GenBank/DDBJ databases">
        <title>Plant Genome Project.</title>
        <authorList>
            <person name="Zhang R.-G."/>
        </authorList>
    </citation>
    <scope>NUCLEOTIDE SEQUENCE [LARGE SCALE GENOMIC DNA]</scope>
    <source>
        <tissue evidence="1">Rhizome</tissue>
    </source>
</reference>
<organism evidence="1 2">
    <name type="scientific">Zingiber officinale</name>
    <name type="common">Ginger</name>
    <name type="synonym">Amomum zingiber</name>
    <dbReference type="NCBI Taxonomy" id="94328"/>
    <lineage>
        <taxon>Eukaryota</taxon>
        <taxon>Viridiplantae</taxon>
        <taxon>Streptophyta</taxon>
        <taxon>Embryophyta</taxon>
        <taxon>Tracheophyta</taxon>
        <taxon>Spermatophyta</taxon>
        <taxon>Magnoliopsida</taxon>
        <taxon>Liliopsida</taxon>
        <taxon>Zingiberales</taxon>
        <taxon>Zingiberaceae</taxon>
        <taxon>Zingiber</taxon>
    </lineage>
</organism>
<evidence type="ECO:0000313" key="1">
    <source>
        <dbReference type="EMBL" id="KAG6516978.1"/>
    </source>
</evidence>
<name>A0A8J5LIQ1_ZINOF</name>
<sequence length="79" mass="9086">MERQVSVLPTKRTLACQASIAESSSVPWDFEIETFNEREQKLANYIPVFAMLPVSQLFLREFITLTMTTNPLIRKFSSS</sequence>
<comment type="caution">
    <text evidence="1">The sequence shown here is derived from an EMBL/GenBank/DDBJ whole genome shotgun (WGS) entry which is preliminary data.</text>
</comment>
<accession>A0A8J5LIQ1</accession>
<dbReference type="EMBL" id="JACMSC010000006">
    <property type="protein sequence ID" value="KAG6516978.1"/>
    <property type="molecule type" value="Genomic_DNA"/>
</dbReference>
<dbReference type="Proteomes" id="UP000734854">
    <property type="component" value="Unassembled WGS sequence"/>
</dbReference>
<evidence type="ECO:0000313" key="2">
    <source>
        <dbReference type="Proteomes" id="UP000734854"/>
    </source>
</evidence>